<dbReference type="SMART" id="SM00248">
    <property type="entry name" value="ANK"/>
    <property type="match status" value="7"/>
</dbReference>
<keyword evidence="7" id="KW-0256">Endoplasmic reticulum</keyword>
<dbReference type="SUPFAM" id="SSF56204">
    <property type="entry name" value="Hect, E3 ligase catalytic domain"/>
    <property type="match status" value="1"/>
</dbReference>
<dbReference type="PROSITE" id="PS50088">
    <property type="entry name" value="ANK_REPEAT"/>
    <property type="match status" value="5"/>
</dbReference>
<evidence type="ECO:0000256" key="8">
    <source>
        <dbReference type="ARBA" id="ARBA00023034"/>
    </source>
</evidence>
<evidence type="ECO:0000256" key="5">
    <source>
        <dbReference type="ARBA" id="ARBA00022679"/>
    </source>
</evidence>
<proteinExistence type="predicted"/>
<dbReference type="InterPro" id="IPR035983">
    <property type="entry name" value="Hect_E3_ubiquitin_ligase"/>
</dbReference>
<comment type="subcellular location">
    <subcellularLocation>
        <location evidence="2">Endoplasmic reticulum</location>
    </subcellularLocation>
    <subcellularLocation>
        <location evidence="10">Golgi apparatus</location>
        <location evidence="10">Golgi stack membrane</location>
    </subcellularLocation>
</comment>
<dbReference type="PANTHER" id="PTHR11254:SF67">
    <property type="entry name" value="E3 UBIQUITIN-PROTEIN LIGASE HUWE1"/>
    <property type="match status" value="1"/>
</dbReference>
<dbReference type="SUPFAM" id="SSF48403">
    <property type="entry name" value="Ankyrin repeat"/>
    <property type="match status" value="1"/>
</dbReference>
<dbReference type="eggNOG" id="KOG0940">
    <property type="taxonomic scope" value="Eukaryota"/>
</dbReference>
<evidence type="ECO:0000256" key="10">
    <source>
        <dbReference type="ARBA" id="ARBA00037859"/>
    </source>
</evidence>
<dbReference type="Gene3D" id="3.30.2160.10">
    <property type="entry name" value="Hect, E3 ligase catalytic domain"/>
    <property type="match status" value="1"/>
</dbReference>
<dbReference type="Gene3D" id="1.25.40.20">
    <property type="entry name" value="Ankyrin repeat-containing domain"/>
    <property type="match status" value="2"/>
</dbReference>
<dbReference type="Gene3D" id="3.90.1750.10">
    <property type="entry name" value="Hect, E3 ligase catalytic domains"/>
    <property type="match status" value="1"/>
</dbReference>
<dbReference type="GO" id="GO:0061630">
    <property type="term" value="F:ubiquitin protein ligase activity"/>
    <property type="evidence" value="ECO:0007669"/>
    <property type="project" value="UniProtKB-EC"/>
</dbReference>
<evidence type="ECO:0000256" key="1">
    <source>
        <dbReference type="ARBA" id="ARBA00000885"/>
    </source>
</evidence>
<accession>A0A0D3K7B3</accession>
<dbReference type="InterPro" id="IPR000569">
    <property type="entry name" value="HECT_dom"/>
</dbReference>
<feature type="repeat" description="ANK" evidence="14">
    <location>
        <begin position="7"/>
        <end position="39"/>
    </location>
</feature>
<keyword evidence="8" id="KW-0333">Golgi apparatus</keyword>
<dbReference type="Pfam" id="PF00632">
    <property type="entry name" value="HECT"/>
    <property type="match status" value="1"/>
</dbReference>
<dbReference type="HOGENOM" id="CLU_002173_12_0_1"/>
<dbReference type="GeneID" id="17276922"/>
<evidence type="ECO:0000313" key="18">
    <source>
        <dbReference type="EnsemblProtists" id="EOD31648"/>
    </source>
</evidence>
<evidence type="ECO:0000256" key="11">
    <source>
        <dbReference type="ARBA" id="ARBA00040370"/>
    </source>
</evidence>
<comment type="pathway">
    <text evidence="3">Protein modification; protein ubiquitination.</text>
</comment>
<keyword evidence="19" id="KW-1185">Reference proteome</keyword>
<dbReference type="PaxDb" id="2903-EOD31648"/>
<name>A0A0D3K7B3_EMIH1</name>
<dbReference type="GO" id="GO:0000209">
    <property type="term" value="P:protein polyubiquitination"/>
    <property type="evidence" value="ECO:0007669"/>
    <property type="project" value="TreeGrafter"/>
</dbReference>
<dbReference type="STRING" id="2903.R1D877"/>
<dbReference type="SMART" id="SM00119">
    <property type="entry name" value="HECTc"/>
    <property type="match status" value="1"/>
</dbReference>
<dbReference type="EC" id="2.3.2.26" evidence="4"/>
<organism evidence="18 19">
    <name type="scientific">Emiliania huxleyi (strain CCMP1516)</name>
    <dbReference type="NCBI Taxonomy" id="280463"/>
    <lineage>
        <taxon>Eukaryota</taxon>
        <taxon>Haptista</taxon>
        <taxon>Haptophyta</taxon>
        <taxon>Prymnesiophyceae</taxon>
        <taxon>Isochrysidales</taxon>
        <taxon>Noelaerhabdaceae</taxon>
        <taxon>Emiliania</taxon>
    </lineage>
</organism>
<dbReference type="GO" id="GO:0005783">
    <property type="term" value="C:endoplasmic reticulum"/>
    <property type="evidence" value="ECO:0007669"/>
    <property type="project" value="UniProtKB-SubCell"/>
</dbReference>
<evidence type="ECO:0000256" key="13">
    <source>
        <dbReference type="ARBA" id="ARBA00042378"/>
    </source>
</evidence>
<evidence type="ECO:0000256" key="9">
    <source>
        <dbReference type="ARBA" id="ARBA00023306"/>
    </source>
</evidence>
<reference evidence="18" key="2">
    <citation type="submission" date="2024-10" db="UniProtKB">
        <authorList>
            <consortium name="EnsemblProtists"/>
        </authorList>
    </citation>
    <scope>IDENTIFICATION</scope>
</reference>
<feature type="compositionally biased region" description="Low complexity" evidence="16">
    <location>
        <begin position="201"/>
        <end position="219"/>
    </location>
</feature>
<evidence type="ECO:0000256" key="6">
    <source>
        <dbReference type="ARBA" id="ARBA00022786"/>
    </source>
</evidence>
<keyword evidence="9" id="KW-0131">Cell cycle</keyword>
<dbReference type="GO" id="GO:0032580">
    <property type="term" value="C:Golgi cisterna membrane"/>
    <property type="evidence" value="ECO:0007669"/>
    <property type="project" value="UniProtKB-SubCell"/>
</dbReference>
<dbReference type="eggNOG" id="KOG0509">
    <property type="taxonomic scope" value="Eukaryota"/>
</dbReference>
<reference evidence="19" key="1">
    <citation type="journal article" date="2013" name="Nature">
        <title>Pan genome of the phytoplankton Emiliania underpins its global distribution.</title>
        <authorList>
            <person name="Read B.A."/>
            <person name="Kegel J."/>
            <person name="Klute M.J."/>
            <person name="Kuo A."/>
            <person name="Lefebvre S.C."/>
            <person name="Maumus F."/>
            <person name="Mayer C."/>
            <person name="Miller J."/>
            <person name="Monier A."/>
            <person name="Salamov A."/>
            <person name="Young J."/>
            <person name="Aguilar M."/>
            <person name="Claverie J.M."/>
            <person name="Frickenhaus S."/>
            <person name="Gonzalez K."/>
            <person name="Herman E.K."/>
            <person name="Lin Y.C."/>
            <person name="Napier J."/>
            <person name="Ogata H."/>
            <person name="Sarno A.F."/>
            <person name="Shmutz J."/>
            <person name="Schroeder D."/>
            <person name="de Vargas C."/>
            <person name="Verret F."/>
            <person name="von Dassow P."/>
            <person name="Valentin K."/>
            <person name="Van de Peer Y."/>
            <person name="Wheeler G."/>
            <person name="Dacks J.B."/>
            <person name="Delwiche C.F."/>
            <person name="Dyhrman S.T."/>
            <person name="Glockner G."/>
            <person name="John U."/>
            <person name="Richards T."/>
            <person name="Worden A.Z."/>
            <person name="Zhang X."/>
            <person name="Grigoriev I.V."/>
            <person name="Allen A.E."/>
            <person name="Bidle K."/>
            <person name="Borodovsky M."/>
            <person name="Bowler C."/>
            <person name="Brownlee C."/>
            <person name="Cock J.M."/>
            <person name="Elias M."/>
            <person name="Gladyshev V.N."/>
            <person name="Groth M."/>
            <person name="Guda C."/>
            <person name="Hadaegh A."/>
            <person name="Iglesias-Rodriguez M.D."/>
            <person name="Jenkins J."/>
            <person name="Jones B.M."/>
            <person name="Lawson T."/>
            <person name="Leese F."/>
            <person name="Lindquist E."/>
            <person name="Lobanov A."/>
            <person name="Lomsadze A."/>
            <person name="Malik S.B."/>
            <person name="Marsh M.E."/>
            <person name="Mackinder L."/>
            <person name="Mock T."/>
            <person name="Mueller-Roeber B."/>
            <person name="Pagarete A."/>
            <person name="Parker M."/>
            <person name="Probert I."/>
            <person name="Quesneville H."/>
            <person name="Raines C."/>
            <person name="Rensing S.A."/>
            <person name="Riano-Pachon D.M."/>
            <person name="Richier S."/>
            <person name="Rokitta S."/>
            <person name="Shiraiwa Y."/>
            <person name="Soanes D.M."/>
            <person name="van der Giezen M."/>
            <person name="Wahlund T.M."/>
            <person name="Williams B."/>
            <person name="Wilson W."/>
            <person name="Wolfe G."/>
            <person name="Wurch L.L."/>
        </authorList>
    </citation>
    <scope>NUCLEOTIDE SEQUENCE</scope>
</reference>
<feature type="repeat" description="ANK" evidence="14">
    <location>
        <begin position="147"/>
        <end position="179"/>
    </location>
</feature>
<dbReference type="InterPro" id="IPR002110">
    <property type="entry name" value="Ankyrin_rpt"/>
</dbReference>
<keyword evidence="14" id="KW-0040">ANK repeat</keyword>
<comment type="catalytic activity">
    <reaction evidence="1">
        <text>S-ubiquitinyl-[E2 ubiquitin-conjugating enzyme]-L-cysteine + [acceptor protein]-L-lysine = [E2 ubiquitin-conjugating enzyme]-L-cysteine + N(6)-ubiquitinyl-[acceptor protein]-L-lysine.</text>
        <dbReference type="EC" id="2.3.2.26"/>
    </reaction>
</comment>
<evidence type="ECO:0000256" key="16">
    <source>
        <dbReference type="SAM" id="MobiDB-lite"/>
    </source>
</evidence>
<dbReference type="GO" id="GO:0006511">
    <property type="term" value="P:ubiquitin-dependent protein catabolic process"/>
    <property type="evidence" value="ECO:0007669"/>
    <property type="project" value="TreeGrafter"/>
</dbReference>
<evidence type="ECO:0000256" key="14">
    <source>
        <dbReference type="PROSITE-ProRule" id="PRU00023"/>
    </source>
</evidence>
<feature type="repeat" description="ANK" evidence="14">
    <location>
        <begin position="77"/>
        <end position="109"/>
    </location>
</feature>
<keyword evidence="6 15" id="KW-0833">Ubl conjugation pathway</keyword>
<evidence type="ECO:0000256" key="12">
    <source>
        <dbReference type="ARBA" id="ARBA00041409"/>
    </source>
</evidence>
<feature type="repeat" description="ANK" evidence="14">
    <location>
        <begin position="112"/>
        <end position="144"/>
    </location>
</feature>
<feature type="active site" description="Glycyl thioester intermediate" evidence="15">
    <location>
        <position position="697"/>
    </location>
</feature>
<dbReference type="Proteomes" id="UP000013827">
    <property type="component" value="Unassembled WGS sequence"/>
</dbReference>
<dbReference type="PROSITE" id="PS50297">
    <property type="entry name" value="ANK_REP_REGION"/>
    <property type="match status" value="5"/>
</dbReference>
<feature type="region of interest" description="Disordered" evidence="16">
    <location>
        <begin position="201"/>
        <end position="251"/>
    </location>
</feature>
<dbReference type="CDD" id="cd00078">
    <property type="entry name" value="HECTc"/>
    <property type="match status" value="1"/>
</dbReference>
<keyword evidence="5" id="KW-0808">Transferase</keyword>
<evidence type="ECO:0000256" key="15">
    <source>
        <dbReference type="PROSITE-ProRule" id="PRU00104"/>
    </source>
</evidence>
<dbReference type="Pfam" id="PF12796">
    <property type="entry name" value="Ank_2"/>
    <property type="match status" value="3"/>
</dbReference>
<evidence type="ECO:0000256" key="4">
    <source>
        <dbReference type="ARBA" id="ARBA00012485"/>
    </source>
</evidence>
<dbReference type="PANTHER" id="PTHR11254">
    <property type="entry name" value="HECT DOMAIN UBIQUITIN-PROTEIN LIGASE"/>
    <property type="match status" value="1"/>
</dbReference>
<evidence type="ECO:0000256" key="7">
    <source>
        <dbReference type="ARBA" id="ARBA00022824"/>
    </source>
</evidence>
<evidence type="ECO:0000256" key="2">
    <source>
        <dbReference type="ARBA" id="ARBA00004240"/>
    </source>
</evidence>
<feature type="domain" description="HECT" evidence="17">
    <location>
        <begin position="379"/>
        <end position="729"/>
    </location>
</feature>
<dbReference type="PROSITE" id="PS50237">
    <property type="entry name" value="HECT"/>
    <property type="match status" value="1"/>
</dbReference>
<feature type="repeat" description="ANK" evidence="14">
    <location>
        <begin position="42"/>
        <end position="74"/>
    </location>
</feature>
<dbReference type="RefSeq" id="XP_005784077.1">
    <property type="nucleotide sequence ID" value="XM_005784020.1"/>
</dbReference>
<dbReference type="Gene3D" id="3.30.2410.10">
    <property type="entry name" value="Hect, E3 ligase catalytic domain"/>
    <property type="match status" value="1"/>
</dbReference>
<dbReference type="InterPro" id="IPR050409">
    <property type="entry name" value="E3_ubiq-protein_ligase"/>
</dbReference>
<evidence type="ECO:0000256" key="3">
    <source>
        <dbReference type="ARBA" id="ARBA00004906"/>
    </source>
</evidence>
<protein>
    <recommendedName>
        <fullName evidence="11">E3 ubiquitin-protein ligase HACE1</fullName>
        <ecNumber evidence="4">2.3.2.26</ecNumber>
    </recommendedName>
    <alternativeName>
        <fullName evidence="13">HECT domain and ankyrin repeat-containing E3 ubiquitin-protein ligase 1</fullName>
    </alternativeName>
    <alternativeName>
        <fullName evidence="12">HECT-type E3 ubiquitin transferase HACE1</fullName>
    </alternativeName>
</protein>
<dbReference type="EnsemblProtists" id="EOD31648">
    <property type="protein sequence ID" value="EOD31648"/>
    <property type="gene ID" value="EMIHUDRAFT_468145"/>
</dbReference>
<dbReference type="InterPro" id="IPR036770">
    <property type="entry name" value="Ankyrin_rpt-contain_sf"/>
</dbReference>
<evidence type="ECO:0000259" key="17">
    <source>
        <dbReference type="PROSITE" id="PS50237"/>
    </source>
</evidence>
<dbReference type="AlphaFoldDB" id="A0A0D3K7B3"/>
<dbReference type="KEGG" id="ehx:EMIHUDRAFT_468145"/>
<sequence length="733" mass="77769">MQEVDEEGRTPAHAAASSGHVDCLQTLHALGAAASLSAADENGTTPAHEAASEGHADCLRALHELGAAASFSAADAQGRTPAHLAALRGHADCLRALHALGAAASLSAEAANGRTPAHLAALRGHADCLRALHALGAAASLSAADKNGCTPAHAAASNGHADCLRALHALGAAASLSASAPDGRTPALVAASEGHVEAFEQQQAEAAAAAQEQARQQQRQQEEAAEMEAWASSNLGEEEAAAEEALTSPDATGLPGVIAELEAKQSLSWGLADVVTPAEVAARRGHESCLEFLASIGGADRFWANLVESPEKIPYYKVDLLSKPSLLNLPAKRAWLHERLEAVVGDADAAALSLVVHHDNITDGLCAQLGVDETTGVLLDGTVPRRLDVTYEGEGAGGDGLRRAWFSEVTKEMGDRDFGLFSAAGGQTLQPNPNSAAYQTDHLAHFALLGRIAGLALYHQEPIDFPFSPAFLYVAFGYEITFDDLKTFAPDVHSSLKKLLAMSADELEAMCLNFEVDGEEALVYEDSSKRRRATELKPGGADEPVTVANVKEYLRLYARHRLLGAIELQVRAFRAGLGVFFKEEILSNLRTCCSVAEIQLLLCGAAAIDVDDWKGSTVYDPPEYERSSTVTWLWKAVREMTLEERAQLLFFATGSTRPPATGFAHLMGYSGEDLPTEQPFTVTRAAAAGRLPTASTCFNRLYLPEFDSEAQLLRMLRIALTENQGFSEAAVMA</sequence>
<evidence type="ECO:0000313" key="19">
    <source>
        <dbReference type="Proteomes" id="UP000013827"/>
    </source>
</evidence>